<evidence type="ECO:0000313" key="2">
    <source>
        <dbReference type="EMBL" id="KAK1635022.1"/>
    </source>
</evidence>
<gene>
    <name evidence="2" type="ORF">BDP81DRAFT_450786</name>
</gene>
<accession>A0AAI9ZN22</accession>
<dbReference type="EMBL" id="JAHMHQ010000013">
    <property type="protein sequence ID" value="KAK1635022.1"/>
    <property type="molecule type" value="Genomic_DNA"/>
</dbReference>
<reference evidence="2" key="1">
    <citation type="submission" date="2021-06" db="EMBL/GenBank/DDBJ databases">
        <title>Comparative genomics, transcriptomics and evolutionary studies reveal genomic signatures of adaptation to plant cell wall in hemibiotrophic fungi.</title>
        <authorList>
            <consortium name="DOE Joint Genome Institute"/>
            <person name="Baroncelli R."/>
            <person name="Diaz J.F."/>
            <person name="Benocci T."/>
            <person name="Peng M."/>
            <person name="Battaglia E."/>
            <person name="Haridas S."/>
            <person name="Andreopoulos W."/>
            <person name="Labutti K."/>
            <person name="Pangilinan J."/>
            <person name="Floch G.L."/>
            <person name="Makela M.R."/>
            <person name="Henrissat B."/>
            <person name="Grigoriev I.V."/>
            <person name="Crouch J.A."/>
            <person name="De Vries R.P."/>
            <person name="Sukno S.A."/>
            <person name="Thon M.R."/>
        </authorList>
    </citation>
    <scope>NUCLEOTIDE SEQUENCE</scope>
    <source>
        <strain evidence="2">CBS 102054</strain>
    </source>
</reference>
<comment type="caution">
    <text evidence="2">The sequence shown here is derived from an EMBL/GenBank/DDBJ whole genome shotgun (WGS) entry which is preliminary data.</text>
</comment>
<feature type="region of interest" description="Disordered" evidence="1">
    <location>
        <begin position="140"/>
        <end position="196"/>
    </location>
</feature>
<sequence length="260" mass="28956">MASSIKRELNERRVKRQCIEGSLGSMTRPIILDDSLLEEELIPLPTKLGNDSIVIEDCDAQHPLPSAISINKGPDNNIIVPQPLTRAMKQALARHPSGKLPIPAGMESTQGLPYKDTMTPFNRGIVPFAMNSNPSYLGNDHKSPFLGRDSASVDMGFKPTSLPGTSQSSPIDVDSLPDPVHSSSTLGSKPSKSRVDKARCQGIDWEKYKPEYPDLTDDLIEYMNAHLAGPQMCETEDNEESDFYYQPRRLKRHRQIKTRK</sequence>
<name>A0AAI9ZN22_9PEZI</name>
<dbReference type="AlphaFoldDB" id="A0AAI9ZN22"/>
<dbReference type="RefSeq" id="XP_060443629.1">
    <property type="nucleotide sequence ID" value="XM_060592569.1"/>
</dbReference>
<organism evidence="2 3">
    <name type="scientific">Colletotrichum phormii</name>
    <dbReference type="NCBI Taxonomy" id="359342"/>
    <lineage>
        <taxon>Eukaryota</taxon>
        <taxon>Fungi</taxon>
        <taxon>Dikarya</taxon>
        <taxon>Ascomycota</taxon>
        <taxon>Pezizomycotina</taxon>
        <taxon>Sordariomycetes</taxon>
        <taxon>Hypocreomycetidae</taxon>
        <taxon>Glomerellales</taxon>
        <taxon>Glomerellaceae</taxon>
        <taxon>Colletotrichum</taxon>
        <taxon>Colletotrichum acutatum species complex</taxon>
    </lineage>
</organism>
<evidence type="ECO:0000256" key="1">
    <source>
        <dbReference type="SAM" id="MobiDB-lite"/>
    </source>
</evidence>
<dbReference type="GeneID" id="85477431"/>
<feature type="compositionally biased region" description="Basic residues" evidence="1">
    <location>
        <begin position="248"/>
        <end position="260"/>
    </location>
</feature>
<dbReference type="Proteomes" id="UP001243989">
    <property type="component" value="Unassembled WGS sequence"/>
</dbReference>
<feature type="region of interest" description="Disordered" evidence="1">
    <location>
        <begin position="233"/>
        <end position="260"/>
    </location>
</feature>
<protein>
    <submittedName>
        <fullName evidence="2">Uncharacterized protein</fullName>
    </submittedName>
</protein>
<evidence type="ECO:0000313" key="3">
    <source>
        <dbReference type="Proteomes" id="UP001243989"/>
    </source>
</evidence>
<proteinExistence type="predicted"/>
<keyword evidence="3" id="KW-1185">Reference proteome</keyword>